<gene>
    <name evidence="1" type="ORF">BaRGS_00011600</name>
</gene>
<dbReference type="Proteomes" id="UP001519460">
    <property type="component" value="Unassembled WGS sequence"/>
</dbReference>
<dbReference type="AlphaFoldDB" id="A0ABD0LCG6"/>
<reference evidence="1 2" key="1">
    <citation type="journal article" date="2023" name="Sci. Data">
        <title>Genome assembly of the Korean intertidal mud-creeper Batillaria attramentaria.</title>
        <authorList>
            <person name="Patra A.K."/>
            <person name="Ho P.T."/>
            <person name="Jun S."/>
            <person name="Lee S.J."/>
            <person name="Kim Y."/>
            <person name="Won Y.J."/>
        </authorList>
    </citation>
    <scope>NUCLEOTIDE SEQUENCE [LARGE SCALE GENOMIC DNA]</scope>
    <source>
        <strain evidence="1">Wonlab-2016</strain>
    </source>
</reference>
<comment type="caution">
    <text evidence="1">The sequence shown here is derived from an EMBL/GenBank/DDBJ whole genome shotgun (WGS) entry which is preliminary data.</text>
</comment>
<name>A0ABD0LCG6_9CAEN</name>
<dbReference type="EMBL" id="JACVVK020000061">
    <property type="protein sequence ID" value="KAK7497070.1"/>
    <property type="molecule type" value="Genomic_DNA"/>
</dbReference>
<sequence length="176" mass="18664">MGNNVVYVRNNSKKKLTCISFNNSDCVYIYYRELIQVPTGEEAAHLDGLPGGRAVQVGVVYDVNQFTGHLIYDLFQVYHGATITITDFDDKMGVKNIKDVTGKKVRLLAVGRSIWTSSDHLAGVQATISGVGGVAGSASQSFAFVKTVAADVTGMATAAARNRPSTPTDGSAKATS</sequence>
<accession>A0ABD0LCG6</accession>
<evidence type="ECO:0000313" key="2">
    <source>
        <dbReference type="Proteomes" id="UP001519460"/>
    </source>
</evidence>
<proteinExistence type="predicted"/>
<organism evidence="1 2">
    <name type="scientific">Batillaria attramentaria</name>
    <dbReference type="NCBI Taxonomy" id="370345"/>
    <lineage>
        <taxon>Eukaryota</taxon>
        <taxon>Metazoa</taxon>
        <taxon>Spiralia</taxon>
        <taxon>Lophotrochozoa</taxon>
        <taxon>Mollusca</taxon>
        <taxon>Gastropoda</taxon>
        <taxon>Caenogastropoda</taxon>
        <taxon>Sorbeoconcha</taxon>
        <taxon>Cerithioidea</taxon>
        <taxon>Batillariidae</taxon>
        <taxon>Batillaria</taxon>
    </lineage>
</organism>
<keyword evidence="2" id="KW-1185">Reference proteome</keyword>
<protein>
    <submittedName>
        <fullName evidence="1">Uncharacterized protein</fullName>
    </submittedName>
</protein>
<evidence type="ECO:0000313" key="1">
    <source>
        <dbReference type="EMBL" id="KAK7497070.1"/>
    </source>
</evidence>